<proteinExistence type="predicted"/>
<evidence type="ECO:0000256" key="2">
    <source>
        <dbReference type="PROSITE-ProRule" id="PRU00169"/>
    </source>
</evidence>
<accession>A0A1Q6A5Q8</accession>
<gene>
    <name evidence="4" type="ORF">RG47T_4828</name>
</gene>
<dbReference type="EMBL" id="MPPL01000001">
    <property type="protein sequence ID" value="OKS89344.1"/>
    <property type="molecule type" value="Genomic_DNA"/>
</dbReference>
<protein>
    <recommendedName>
        <fullName evidence="3">Response regulatory domain-containing protein</fullName>
    </recommendedName>
</protein>
<comment type="caution">
    <text evidence="4">The sequence shown here is derived from an EMBL/GenBank/DDBJ whole genome shotgun (WGS) entry which is preliminary data.</text>
</comment>
<dbReference type="InterPro" id="IPR011006">
    <property type="entry name" value="CheY-like_superfamily"/>
</dbReference>
<dbReference type="AlphaFoldDB" id="A0A1Q6A5Q8"/>
<sequence>MTFKNMLKKILIADDDPGIVDAVEMMLNFYGYDVSSTYDGRDALKLSGEELPDLFLLDIWMSGVDGRDICRQLKGNEHTRNIPVLMISASNDIDASARHAGADDFMTKPFDMQQLIDKIENLLDAQQSPAVSLA</sequence>
<keyword evidence="5" id="KW-1185">Reference proteome</keyword>
<evidence type="ECO:0000256" key="1">
    <source>
        <dbReference type="ARBA" id="ARBA00022553"/>
    </source>
</evidence>
<dbReference type="Pfam" id="PF00072">
    <property type="entry name" value="Response_reg"/>
    <property type="match status" value="1"/>
</dbReference>
<dbReference type="InterPro" id="IPR001789">
    <property type="entry name" value="Sig_transdc_resp-reg_receiver"/>
</dbReference>
<feature type="domain" description="Response regulatory" evidence="3">
    <location>
        <begin position="9"/>
        <end position="123"/>
    </location>
</feature>
<keyword evidence="1 2" id="KW-0597">Phosphoprotein</keyword>
<reference evidence="4 5" key="1">
    <citation type="submission" date="2016-11" db="EMBL/GenBank/DDBJ databases">
        <title>Whole Genome Sequencing of Mucilaginibacter polytrichastri RG4-7(T) isolated from the moss sample.</title>
        <authorList>
            <person name="Li Y."/>
        </authorList>
    </citation>
    <scope>NUCLEOTIDE SEQUENCE [LARGE SCALE GENOMIC DNA]</scope>
    <source>
        <strain evidence="4 5">RG4-7</strain>
    </source>
</reference>
<evidence type="ECO:0000313" key="4">
    <source>
        <dbReference type="EMBL" id="OKS89344.1"/>
    </source>
</evidence>
<organism evidence="4 5">
    <name type="scientific">Mucilaginibacter polytrichastri</name>
    <dbReference type="NCBI Taxonomy" id="1302689"/>
    <lineage>
        <taxon>Bacteria</taxon>
        <taxon>Pseudomonadati</taxon>
        <taxon>Bacteroidota</taxon>
        <taxon>Sphingobacteriia</taxon>
        <taxon>Sphingobacteriales</taxon>
        <taxon>Sphingobacteriaceae</taxon>
        <taxon>Mucilaginibacter</taxon>
    </lineage>
</organism>
<dbReference type="PROSITE" id="PS50110">
    <property type="entry name" value="RESPONSE_REGULATORY"/>
    <property type="match status" value="1"/>
</dbReference>
<evidence type="ECO:0000313" key="5">
    <source>
        <dbReference type="Proteomes" id="UP000186720"/>
    </source>
</evidence>
<dbReference type="PANTHER" id="PTHR44591:SF3">
    <property type="entry name" value="RESPONSE REGULATORY DOMAIN-CONTAINING PROTEIN"/>
    <property type="match status" value="1"/>
</dbReference>
<dbReference type="STRING" id="1302689.RG47T_4828"/>
<evidence type="ECO:0000259" key="3">
    <source>
        <dbReference type="PROSITE" id="PS50110"/>
    </source>
</evidence>
<feature type="modified residue" description="4-aspartylphosphate" evidence="2">
    <location>
        <position position="58"/>
    </location>
</feature>
<dbReference type="SMART" id="SM00448">
    <property type="entry name" value="REC"/>
    <property type="match status" value="1"/>
</dbReference>
<dbReference type="Proteomes" id="UP000186720">
    <property type="component" value="Unassembled WGS sequence"/>
</dbReference>
<name>A0A1Q6A5Q8_9SPHI</name>
<dbReference type="GO" id="GO:0000160">
    <property type="term" value="P:phosphorelay signal transduction system"/>
    <property type="evidence" value="ECO:0007669"/>
    <property type="project" value="InterPro"/>
</dbReference>
<dbReference type="InterPro" id="IPR050595">
    <property type="entry name" value="Bact_response_regulator"/>
</dbReference>
<dbReference type="SUPFAM" id="SSF52172">
    <property type="entry name" value="CheY-like"/>
    <property type="match status" value="1"/>
</dbReference>
<dbReference type="PANTHER" id="PTHR44591">
    <property type="entry name" value="STRESS RESPONSE REGULATOR PROTEIN 1"/>
    <property type="match status" value="1"/>
</dbReference>
<dbReference type="Gene3D" id="3.40.50.2300">
    <property type="match status" value="1"/>
</dbReference>